<accession>A0ABY7DM91</accession>
<gene>
    <name evidence="1" type="ORF">MAR_022376</name>
</gene>
<organism evidence="1 2">
    <name type="scientific">Mya arenaria</name>
    <name type="common">Soft-shell clam</name>
    <dbReference type="NCBI Taxonomy" id="6604"/>
    <lineage>
        <taxon>Eukaryota</taxon>
        <taxon>Metazoa</taxon>
        <taxon>Spiralia</taxon>
        <taxon>Lophotrochozoa</taxon>
        <taxon>Mollusca</taxon>
        <taxon>Bivalvia</taxon>
        <taxon>Autobranchia</taxon>
        <taxon>Heteroconchia</taxon>
        <taxon>Euheterodonta</taxon>
        <taxon>Imparidentia</taxon>
        <taxon>Neoheterodontei</taxon>
        <taxon>Myida</taxon>
        <taxon>Myoidea</taxon>
        <taxon>Myidae</taxon>
        <taxon>Mya</taxon>
    </lineage>
</organism>
<sequence length="97" mass="11892">MAINICTEIVYNMKLKMIHIYNMLIFFYRNNFDRKDCFDLMRESINKLEVEAIYKNMQVQTDMNIIDYNIHYKYRPVETGTYLVIKRNIIYNTKNET</sequence>
<dbReference type="Proteomes" id="UP001164746">
    <property type="component" value="Chromosome 3"/>
</dbReference>
<evidence type="ECO:0000313" key="1">
    <source>
        <dbReference type="EMBL" id="WAQ98003.1"/>
    </source>
</evidence>
<evidence type="ECO:0000313" key="2">
    <source>
        <dbReference type="Proteomes" id="UP001164746"/>
    </source>
</evidence>
<protein>
    <submittedName>
        <fullName evidence="1">Uncharacterized protein</fullName>
    </submittedName>
</protein>
<proteinExistence type="predicted"/>
<reference evidence="1" key="1">
    <citation type="submission" date="2022-11" db="EMBL/GenBank/DDBJ databases">
        <title>Centuries of genome instability and evolution in soft-shell clam transmissible cancer (bioRxiv).</title>
        <authorList>
            <person name="Hart S.F.M."/>
            <person name="Yonemitsu M.A."/>
            <person name="Giersch R.M."/>
            <person name="Beal B.F."/>
            <person name="Arriagada G."/>
            <person name="Davis B.W."/>
            <person name="Ostrander E.A."/>
            <person name="Goff S.P."/>
            <person name="Metzger M.J."/>
        </authorList>
    </citation>
    <scope>NUCLEOTIDE SEQUENCE</scope>
    <source>
        <strain evidence="1">MELC-2E11</strain>
        <tissue evidence="1">Siphon/mantle</tissue>
    </source>
</reference>
<name>A0ABY7DM91_MYAAR</name>
<dbReference type="EMBL" id="CP111014">
    <property type="protein sequence ID" value="WAQ98003.1"/>
    <property type="molecule type" value="Genomic_DNA"/>
</dbReference>
<keyword evidence="2" id="KW-1185">Reference proteome</keyword>